<evidence type="ECO:0000256" key="1">
    <source>
        <dbReference type="SAM" id="MobiDB-lite"/>
    </source>
</evidence>
<accession>A0ABQ8STX9</accession>
<evidence type="ECO:0000313" key="3">
    <source>
        <dbReference type="EMBL" id="KAJ4437195.1"/>
    </source>
</evidence>
<dbReference type="EMBL" id="JAJSOF020000021">
    <property type="protein sequence ID" value="KAJ4437195.1"/>
    <property type="molecule type" value="Genomic_DNA"/>
</dbReference>
<dbReference type="Pfam" id="PF00078">
    <property type="entry name" value="RVT_1"/>
    <property type="match status" value="1"/>
</dbReference>
<dbReference type="CDD" id="cd01650">
    <property type="entry name" value="RT_nLTR_like"/>
    <property type="match status" value="1"/>
</dbReference>
<gene>
    <name evidence="3" type="ORF">ANN_17330</name>
</gene>
<dbReference type="PANTHER" id="PTHR47027">
    <property type="entry name" value="REVERSE TRANSCRIPTASE DOMAIN-CONTAINING PROTEIN"/>
    <property type="match status" value="1"/>
</dbReference>
<reference evidence="3 4" key="1">
    <citation type="journal article" date="2022" name="Allergy">
        <title>Genome assembly and annotation of Periplaneta americana reveal a comprehensive cockroach allergen profile.</title>
        <authorList>
            <person name="Wang L."/>
            <person name="Xiong Q."/>
            <person name="Saelim N."/>
            <person name="Wang L."/>
            <person name="Nong W."/>
            <person name="Wan A.T."/>
            <person name="Shi M."/>
            <person name="Liu X."/>
            <person name="Cao Q."/>
            <person name="Hui J.H.L."/>
            <person name="Sookrung N."/>
            <person name="Leung T.F."/>
            <person name="Tungtrongchitr A."/>
            <person name="Tsui S.K.W."/>
        </authorList>
    </citation>
    <scope>NUCLEOTIDE SEQUENCE [LARGE SCALE GENOMIC DNA]</scope>
    <source>
        <strain evidence="3">PWHHKU_190912</strain>
    </source>
</reference>
<keyword evidence="4" id="KW-1185">Reference proteome</keyword>
<dbReference type="SUPFAM" id="SSF56672">
    <property type="entry name" value="DNA/RNA polymerases"/>
    <property type="match status" value="1"/>
</dbReference>
<feature type="domain" description="Reverse transcriptase" evidence="2">
    <location>
        <begin position="545"/>
        <end position="785"/>
    </location>
</feature>
<dbReference type="InterPro" id="IPR043502">
    <property type="entry name" value="DNA/RNA_pol_sf"/>
</dbReference>
<name>A0ABQ8STX9_PERAM</name>
<feature type="region of interest" description="Disordered" evidence="1">
    <location>
        <begin position="431"/>
        <end position="452"/>
    </location>
</feature>
<sequence>MLATNRIIGIYAAVLQAYTLIVCIACTQLHKVKESLEGINRKEFKSVSDLNEKETGEMQDELNKTVRHHQLIIRYSASSYDDIYDVVQRAATRGNPRVGTQPETILFGAGVFESVSEGAWDSDWVGISIPYQRCISFIIAISNKGFKLTAGKFIPVSNSTLMNCHRNCQCIAKSAADLKQMLEELDRISKEAGLSMNPEKTKLMTNTSEDRIHLNGQPLEYVEDYTYLGQNLSFSSNSEKEIKRRISMAWKKFWSLKFILTDKFQKLSLKVETLEKCVLPVLLYGCQTWSLTSKQRRMLQTSQRSMERKILQLSLRNKVRNEELRNRTGMKDALIIAESLKWKWGGHVVRMDHRRWTHRLTLWDPRIGRRRVGRQTTRWADFFKKKAGPHWTSSTGDRQLWRNLEATLSELPDKLEIKKLRGANYILSKSTRQARKQRGSGKQWLLGARGPRGNRLTEREDIVTAATNYYRSLYTSSKQEENPSDSIQMNNVDDIEVPPILQSEVRTAIGELKSGKAPGEDNIHNEHLKLGHDSLLTPLTAVFNEILKSETVPHQWKTSKIILLHKKGAKDDLNNYRPISLMSNVYKLLSKIITRRLTKVLDDNQAPDQAGFRSGYSTVDHLQTINQVIEKTDEFNIPLYLAFIDFKKAFDSVEHSCVLQALKREGQIFRIGRGVRQGDPISPKLFTSLLEDIFRKLKWKKRHGININGYRLTNLRFADDIVLFAKNATDLQEMIQELSDCSAHAGLSMNMEKTQVMTNSQPQPIQVNATRLQYVEEYIYLGQLVGFKSCMTRELKRRIASAWRAFWSLQFILLDKKLNRKLKLEVLQSCIFPTLLYGCQTWKLTVNQKTQIQICQRKMERKILGLSLRDKISNTRLKQMTNTRDMAHQGERLKWKWGGHLSRLQGCRWAHISTTWDPRIGR</sequence>
<dbReference type="PROSITE" id="PS50878">
    <property type="entry name" value="RT_POL"/>
    <property type="match status" value="1"/>
</dbReference>
<dbReference type="InterPro" id="IPR043128">
    <property type="entry name" value="Rev_trsase/Diguanyl_cyclase"/>
</dbReference>
<protein>
    <recommendedName>
        <fullName evidence="2">Reverse transcriptase domain-containing protein</fullName>
    </recommendedName>
</protein>
<evidence type="ECO:0000313" key="4">
    <source>
        <dbReference type="Proteomes" id="UP001148838"/>
    </source>
</evidence>
<comment type="caution">
    <text evidence="3">The sequence shown here is derived from an EMBL/GenBank/DDBJ whole genome shotgun (WGS) entry which is preliminary data.</text>
</comment>
<dbReference type="Gene3D" id="3.30.70.270">
    <property type="match status" value="1"/>
</dbReference>
<proteinExistence type="predicted"/>
<dbReference type="PANTHER" id="PTHR47027:SF20">
    <property type="entry name" value="REVERSE TRANSCRIPTASE-LIKE PROTEIN WITH RNA-DIRECTED DNA POLYMERASE DOMAIN"/>
    <property type="match status" value="1"/>
</dbReference>
<organism evidence="3 4">
    <name type="scientific">Periplaneta americana</name>
    <name type="common">American cockroach</name>
    <name type="synonym">Blatta americana</name>
    <dbReference type="NCBI Taxonomy" id="6978"/>
    <lineage>
        <taxon>Eukaryota</taxon>
        <taxon>Metazoa</taxon>
        <taxon>Ecdysozoa</taxon>
        <taxon>Arthropoda</taxon>
        <taxon>Hexapoda</taxon>
        <taxon>Insecta</taxon>
        <taxon>Pterygota</taxon>
        <taxon>Neoptera</taxon>
        <taxon>Polyneoptera</taxon>
        <taxon>Dictyoptera</taxon>
        <taxon>Blattodea</taxon>
        <taxon>Blattoidea</taxon>
        <taxon>Blattidae</taxon>
        <taxon>Blattinae</taxon>
        <taxon>Periplaneta</taxon>
    </lineage>
</organism>
<evidence type="ECO:0000259" key="2">
    <source>
        <dbReference type="PROSITE" id="PS50878"/>
    </source>
</evidence>
<dbReference type="Proteomes" id="UP001148838">
    <property type="component" value="Unassembled WGS sequence"/>
</dbReference>
<dbReference type="InterPro" id="IPR000477">
    <property type="entry name" value="RT_dom"/>
</dbReference>